<dbReference type="PROSITE" id="PS51405">
    <property type="entry name" value="HEME_HALOPEROXIDASE"/>
    <property type="match status" value="1"/>
</dbReference>
<evidence type="ECO:0000256" key="3">
    <source>
        <dbReference type="ARBA" id="ARBA00022617"/>
    </source>
</evidence>
<sequence length="66" mass="6734">MCPTLNTLANHDYISRDGITTFAEAANAVQTGFGFGFGLSVFLSAFGLLAAGDLVSGKYSIGGAID</sequence>
<comment type="similarity">
    <text evidence="7">Belongs to the chloroperoxidase family.</text>
</comment>
<feature type="transmembrane region" description="Helical" evidence="8">
    <location>
        <begin position="32"/>
        <end position="51"/>
    </location>
</feature>
<dbReference type="OrthoDB" id="407298at2759"/>
<keyword evidence="2 10" id="KW-0575">Peroxidase</keyword>
<dbReference type="GO" id="GO:0004601">
    <property type="term" value="F:peroxidase activity"/>
    <property type="evidence" value="ECO:0007669"/>
    <property type="project" value="UniProtKB-KW"/>
</dbReference>
<proteinExistence type="inferred from homology"/>
<keyword evidence="8" id="KW-0812">Transmembrane</keyword>
<keyword evidence="8" id="KW-1133">Transmembrane helix</keyword>
<evidence type="ECO:0000256" key="7">
    <source>
        <dbReference type="ARBA" id="ARBA00025795"/>
    </source>
</evidence>
<comment type="cofactor">
    <cofactor evidence="1">
        <name>heme b</name>
        <dbReference type="ChEBI" id="CHEBI:60344"/>
    </cofactor>
</comment>
<evidence type="ECO:0000313" key="11">
    <source>
        <dbReference type="Proteomes" id="UP000013521"/>
    </source>
</evidence>
<dbReference type="Proteomes" id="UP000013521">
    <property type="component" value="Unassembled WGS sequence"/>
</dbReference>
<name>R1ES96_BOTPV</name>
<dbReference type="KEGG" id="npa:UCRNP2_2558"/>
<protein>
    <submittedName>
        <fullName evidence="10">Putative heme-thiolate peroxidase aromatic peroxygenase protein</fullName>
    </submittedName>
</protein>
<dbReference type="GO" id="GO:0046872">
    <property type="term" value="F:metal ion binding"/>
    <property type="evidence" value="ECO:0007669"/>
    <property type="project" value="UniProtKB-KW"/>
</dbReference>
<keyword evidence="4" id="KW-0479">Metal-binding</keyword>
<organism evidence="10 11">
    <name type="scientific">Botryosphaeria parva (strain UCR-NP2)</name>
    <name type="common">Grapevine canker fungus</name>
    <name type="synonym">Neofusicoccum parvum</name>
    <dbReference type="NCBI Taxonomy" id="1287680"/>
    <lineage>
        <taxon>Eukaryota</taxon>
        <taxon>Fungi</taxon>
        <taxon>Dikarya</taxon>
        <taxon>Ascomycota</taxon>
        <taxon>Pezizomycotina</taxon>
        <taxon>Dothideomycetes</taxon>
        <taxon>Dothideomycetes incertae sedis</taxon>
        <taxon>Botryosphaeriales</taxon>
        <taxon>Botryosphaeriaceae</taxon>
        <taxon>Neofusicoccum</taxon>
    </lineage>
</organism>
<dbReference type="PANTHER" id="PTHR33577">
    <property type="entry name" value="STERIGMATOCYSTIN BIOSYNTHESIS PEROXIDASE STCC-RELATED"/>
    <property type="match status" value="1"/>
</dbReference>
<dbReference type="Pfam" id="PF01328">
    <property type="entry name" value="Peroxidase_2"/>
    <property type="match status" value="1"/>
</dbReference>
<dbReference type="Gene3D" id="1.10.489.10">
    <property type="entry name" value="Chloroperoxidase-like"/>
    <property type="match status" value="1"/>
</dbReference>
<dbReference type="InterPro" id="IPR000028">
    <property type="entry name" value="Chloroperoxidase"/>
</dbReference>
<dbReference type="EMBL" id="KB915941">
    <property type="protein sequence ID" value="EOD50673.1"/>
    <property type="molecule type" value="Genomic_DNA"/>
</dbReference>
<keyword evidence="5" id="KW-0560">Oxidoreductase</keyword>
<gene>
    <name evidence="10" type="ORF">UCRNP2_2558</name>
</gene>
<dbReference type="HOGENOM" id="CLU_2830955_0_0_1"/>
<keyword evidence="8" id="KW-0472">Membrane</keyword>
<dbReference type="InterPro" id="IPR036851">
    <property type="entry name" value="Chloroperoxidase-like_sf"/>
</dbReference>
<evidence type="ECO:0000256" key="2">
    <source>
        <dbReference type="ARBA" id="ARBA00022559"/>
    </source>
</evidence>
<evidence type="ECO:0000313" key="10">
    <source>
        <dbReference type="EMBL" id="EOD50673.1"/>
    </source>
</evidence>
<reference evidence="11" key="1">
    <citation type="journal article" date="2013" name="Genome Announc.">
        <title>Draft genome sequence of Neofusicoccum parvum isolate UCR-NP2, a fungal vascular pathogen associated with grapevine cankers.</title>
        <authorList>
            <person name="Blanco-Ulate B."/>
            <person name="Rolshausen P."/>
            <person name="Cantu D."/>
        </authorList>
    </citation>
    <scope>NUCLEOTIDE SEQUENCE [LARGE SCALE GENOMIC DNA]</scope>
    <source>
        <strain evidence="11">UCR-NP2</strain>
    </source>
</reference>
<dbReference type="AlphaFoldDB" id="R1ES96"/>
<evidence type="ECO:0000256" key="4">
    <source>
        <dbReference type="ARBA" id="ARBA00022723"/>
    </source>
</evidence>
<keyword evidence="3" id="KW-0349">Heme</keyword>
<evidence type="ECO:0000256" key="6">
    <source>
        <dbReference type="ARBA" id="ARBA00023004"/>
    </source>
</evidence>
<keyword evidence="6" id="KW-0408">Iron</keyword>
<feature type="domain" description="Heme haloperoxidase family profile" evidence="9">
    <location>
        <begin position="1"/>
        <end position="66"/>
    </location>
</feature>
<evidence type="ECO:0000256" key="5">
    <source>
        <dbReference type="ARBA" id="ARBA00023002"/>
    </source>
</evidence>
<evidence type="ECO:0000259" key="9">
    <source>
        <dbReference type="PROSITE" id="PS51405"/>
    </source>
</evidence>
<evidence type="ECO:0000256" key="8">
    <source>
        <dbReference type="SAM" id="Phobius"/>
    </source>
</evidence>
<accession>R1ES96</accession>
<dbReference type="SUPFAM" id="SSF47571">
    <property type="entry name" value="Cloroperoxidase"/>
    <property type="match status" value="1"/>
</dbReference>
<dbReference type="PANTHER" id="PTHR33577:SF16">
    <property type="entry name" value="HEME HALOPEROXIDASE FAMILY PROFILE DOMAIN-CONTAINING PROTEIN"/>
    <property type="match status" value="1"/>
</dbReference>
<evidence type="ECO:0000256" key="1">
    <source>
        <dbReference type="ARBA" id="ARBA00001970"/>
    </source>
</evidence>